<evidence type="ECO:0000259" key="4">
    <source>
        <dbReference type="PROSITE" id="PS51186"/>
    </source>
</evidence>
<dbReference type="AlphaFoldDB" id="A0A9W8N808"/>
<dbReference type="Proteomes" id="UP001148614">
    <property type="component" value="Unassembled WGS sequence"/>
</dbReference>
<dbReference type="GO" id="GO:0005737">
    <property type="term" value="C:cytoplasm"/>
    <property type="evidence" value="ECO:0007669"/>
    <property type="project" value="TreeGrafter"/>
</dbReference>
<dbReference type="EMBL" id="JANPWZ010001933">
    <property type="protein sequence ID" value="KAJ3562242.1"/>
    <property type="molecule type" value="Genomic_DNA"/>
</dbReference>
<keyword evidence="2" id="KW-0012">Acyltransferase</keyword>
<dbReference type="PROSITE" id="PS51186">
    <property type="entry name" value="GNAT"/>
    <property type="match status" value="1"/>
</dbReference>
<feature type="domain" description="N-acetyltransferase" evidence="4">
    <location>
        <begin position="155"/>
        <end position="303"/>
    </location>
</feature>
<feature type="compositionally biased region" description="Low complexity" evidence="3">
    <location>
        <begin position="1"/>
        <end position="15"/>
    </location>
</feature>
<name>A0A9W8N808_9PEZI</name>
<keyword evidence="1" id="KW-0808">Transferase</keyword>
<dbReference type="InterPro" id="IPR051635">
    <property type="entry name" value="SNAT-like"/>
</dbReference>
<reference evidence="5" key="1">
    <citation type="submission" date="2022-07" db="EMBL/GenBank/DDBJ databases">
        <title>Genome Sequence of Xylaria arbuscula.</title>
        <authorList>
            <person name="Buettner E."/>
        </authorList>
    </citation>
    <scope>NUCLEOTIDE SEQUENCE</scope>
    <source>
        <strain evidence="5">VT107</strain>
    </source>
</reference>
<dbReference type="CDD" id="cd04301">
    <property type="entry name" value="NAT_SF"/>
    <property type="match status" value="1"/>
</dbReference>
<dbReference type="VEuPathDB" id="FungiDB:F4678DRAFT_461330"/>
<dbReference type="PANTHER" id="PTHR10908">
    <property type="entry name" value="SEROTONIN N-ACETYLTRANSFERASE"/>
    <property type="match status" value="1"/>
</dbReference>
<keyword evidence="6" id="KW-1185">Reference proteome</keyword>
<protein>
    <recommendedName>
        <fullName evidence="4">N-acetyltransferase domain-containing protein</fullName>
    </recommendedName>
</protein>
<gene>
    <name evidence="5" type="ORF">NPX13_g8638</name>
</gene>
<dbReference type="InterPro" id="IPR016181">
    <property type="entry name" value="Acyl_CoA_acyltransferase"/>
</dbReference>
<proteinExistence type="predicted"/>
<dbReference type="InterPro" id="IPR000182">
    <property type="entry name" value="GNAT_dom"/>
</dbReference>
<feature type="compositionally biased region" description="Basic and acidic residues" evidence="3">
    <location>
        <begin position="23"/>
        <end position="38"/>
    </location>
</feature>
<sequence length="306" mass="33408">MSSSSSFSSSSSTQSAPPPSDTDTNHNDDESHDSHDKTNANGNGSADNVQPAISASDDAIDDTEDLSDDDADAHKRKSCERRRPQKSCIQDILPFPYSPLVRPLTISDLDSCVALENAAFSNPAHRCSRDKFIYRLTACPELCMGLFCTVAPSKTEGWDIDTLQTAHVVETGRDDAAVSVLLAHIVATRSHDNVVTDNSMAYPQGGNITETTDESKLGHQQFGRTVCIHSLAVHPKLQGVGMGKLILKSYLQQVKQADIADRIVLICREYLINYYKRWGFLHNGPSQTKLANGGWHDMTLSLASSE</sequence>
<dbReference type="OrthoDB" id="30840at2759"/>
<dbReference type="PANTHER" id="PTHR10908:SF0">
    <property type="entry name" value="SEROTONIN N-ACETYLTRANSFERASE"/>
    <property type="match status" value="1"/>
</dbReference>
<dbReference type="GO" id="GO:0004059">
    <property type="term" value="F:aralkylamine N-acetyltransferase activity"/>
    <property type="evidence" value="ECO:0007669"/>
    <property type="project" value="TreeGrafter"/>
</dbReference>
<comment type="caution">
    <text evidence="5">The sequence shown here is derived from an EMBL/GenBank/DDBJ whole genome shotgun (WGS) entry which is preliminary data.</text>
</comment>
<evidence type="ECO:0000256" key="1">
    <source>
        <dbReference type="ARBA" id="ARBA00022679"/>
    </source>
</evidence>
<evidence type="ECO:0000256" key="3">
    <source>
        <dbReference type="SAM" id="MobiDB-lite"/>
    </source>
</evidence>
<feature type="compositionally biased region" description="Acidic residues" evidence="3">
    <location>
        <begin position="58"/>
        <end position="71"/>
    </location>
</feature>
<accession>A0A9W8N808</accession>
<dbReference type="SUPFAM" id="SSF55729">
    <property type="entry name" value="Acyl-CoA N-acyltransferases (Nat)"/>
    <property type="match status" value="1"/>
</dbReference>
<dbReference type="Gene3D" id="3.40.630.30">
    <property type="match status" value="1"/>
</dbReference>
<evidence type="ECO:0000256" key="2">
    <source>
        <dbReference type="ARBA" id="ARBA00023315"/>
    </source>
</evidence>
<feature type="compositionally biased region" description="Polar residues" evidence="3">
    <location>
        <begin position="39"/>
        <end position="48"/>
    </location>
</feature>
<evidence type="ECO:0000313" key="5">
    <source>
        <dbReference type="EMBL" id="KAJ3562242.1"/>
    </source>
</evidence>
<organism evidence="5 6">
    <name type="scientific">Xylaria arbuscula</name>
    <dbReference type="NCBI Taxonomy" id="114810"/>
    <lineage>
        <taxon>Eukaryota</taxon>
        <taxon>Fungi</taxon>
        <taxon>Dikarya</taxon>
        <taxon>Ascomycota</taxon>
        <taxon>Pezizomycotina</taxon>
        <taxon>Sordariomycetes</taxon>
        <taxon>Xylariomycetidae</taxon>
        <taxon>Xylariales</taxon>
        <taxon>Xylariaceae</taxon>
        <taxon>Xylaria</taxon>
    </lineage>
</organism>
<evidence type="ECO:0000313" key="6">
    <source>
        <dbReference type="Proteomes" id="UP001148614"/>
    </source>
</evidence>
<dbReference type="Pfam" id="PF13673">
    <property type="entry name" value="Acetyltransf_10"/>
    <property type="match status" value="1"/>
</dbReference>
<feature type="region of interest" description="Disordered" evidence="3">
    <location>
        <begin position="1"/>
        <end position="80"/>
    </location>
</feature>